<evidence type="ECO:0000313" key="2">
    <source>
        <dbReference type="Proteomes" id="UP001595191"/>
    </source>
</evidence>
<proteinExistence type="predicted"/>
<dbReference type="EMBL" id="JBHFPV010000001">
    <property type="protein sequence ID" value="MFH6603358.1"/>
    <property type="molecule type" value="Genomic_DNA"/>
</dbReference>
<protein>
    <submittedName>
        <fullName evidence="1">DUF4874 domain-containing protein</fullName>
    </submittedName>
</protein>
<dbReference type="Proteomes" id="UP001595191">
    <property type="component" value="Unassembled WGS sequence"/>
</dbReference>
<name>A0ACC7LHY2_9FLAO</name>
<evidence type="ECO:0000313" key="1">
    <source>
        <dbReference type="EMBL" id="MFH6603358.1"/>
    </source>
</evidence>
<sequence>MMKYTPLFLIVFFFGCANDADLLDDAVYIQEVVEVEVREPKGGEGTPESEVSILSRKLIEIDQELASLFCHGDQKTINFGQGSYLVFETSMNNFERLSFNELQNYGNRAMENLDNNGLDRPIIYRNYLMDGLVSLDNTSDFITNLFADFNVIRQTGLKTIVRFSYTMSPSNENSAKPFEYVLEKGALEHIIGLSSTLKNNADVISCFQIVFVGD</sequence>
<reference evidence="1" key="1">
    <citation type="submission" date="2024-09" db="EMBL/GenBank/DDBJ databases">
        <authorList>
            <person name="Liu J."/>
        </authorList>
    </citation>
    <scope>NUCLEOTIDE SEQUENCE</scope>
    <source>
        <strain evidence="1">NBU2967</strain>
    </source>
</reference>
<comment type="caution">
    <text evidence="1">The sequence shown here is derived from an EMBL/GenBank/DDBJ whole genome shotgun (WGS) entry which is preliminary data.</text>
</comment>
<gene>
    <name evidence="1" type="ORF">ACEZ3G_07715</name>
</gene>
<keyword evidence="2" id="KW-1185">Reference proteome</keyword>
<accession>A0ACC7LHY2</accession>
<organism evidence="1 2">
    <name type="scientific">Meishania litoralis</name>
    <dbReference type="NCBI Taxonomy" id="3434685"/>
    <lineage>
        <taxon>Bacteria</taxon>
        <taxon>Pseudomonadati</taxon>
        <taxon>Bacteroidota</taxon>
        <taxon>Flavobacteriia</taxon>
        <taxon>Flavobacteriales</taxon>
        <taxon>Flavobacteriaceae</taxon>
        <taxon>Meishania</taxon>
    </lineage>
</organism>